<dbReference type="Gene3D" id="3.40.50.880">
    <property type="match status" value="1"/>
</dbReference>
<protein>
    <submittedName>
        <fullName evidence="1">Uncharacterized protein</fullName>
    </submittedName>
</protein>
<dbReference type="InterPro" id="IPR029062">
    <property type="entry name" value="Class_I_gatase-like"/>
</dbReference>
<evidence type="ECO:0000313" key="2">
    <source>
        <dbReference type="Proteomes" id="UP001285352"/>
    </source>
</evidence>
<gene>
    <name evidence="1" type="ORF">SK854_26945</name>
</gene>
<dbReference type="SUPFAM" id="SSF52317">
    <property type="entry name" value="Class I glutamine amidotransferase-like"/>
    <property type="match status" value="1"/>
</dbReference>
<name>A0ABU4V472_9PSEU</name>
<comment type="caution">
    <text evidence="1">The sequence shown here is derived from an EMBL/GenBank/DDBJ whole genome shotgun (WGS) entry which is preliminary data.</text>
</comment>
<proteinExistence type="predicted"/>
<keyword evidence="2" id="KW-1185">Reference proteome</keyword>
<dbReference type="Proteomes" id="UP001285352">
    <property type="component" value="Unassembled WGS sequence"/>
</dbReference>
<evidence type="ECO:0000313" key="1">
    <source>
        <dbReference type="EMBL" id="MDX8145773.1"/>
    </source>
</evidence>
<dbReference type="RefSeq" id="WP_319977905.1">
    <property type="nucleotide sequence ID" value="NZ_JAXAVU010000011.1"/>
</dbReference>
<sequence length="62" mass="6588">MAGREIVFVVFDGMKMLDVTGPAEVFAEANLAGADYSIRWVSPSGRLVPEHLSPEVLAVALG</sequence>
<reference evidence="1 2" key="1">
    <citation type="submission" date="2023-11" db="EMBL/GenBank/DDBJ databases">
        <title>Lentzea sokolovensis, sp. nov., Lentzea kristufkii, sp. nov., and Lentzea miocenensis, sp. nov., rare actinobacteria from Sokolov Coal Basin, Miocene lacustrine sediment, Czech Republic.</title>
        <authorList>
            <person name="Lara A."/>
            <person name="Kotroba L."/>
            <person name="Nouioui I."/>
            <person name="Neumann-Schaal M."/>
            <person name="Mast Y."/>
            <person name="Chronakova A."/>
        </authorList>
    </citation>
    <scope>NUCLEOTIDE SEQUENCE [LARGE SCALE GENOMIC DNA]</scope>
    <source>
        <strain evidence="1 2">BCCO 10_0061</strain>
    </source>
</reference>
<dbReference type="EMBL" id="JAXAVU010000011">
    <property type="protein sequence ID" value="MDX8145773.1"/>
    <property type="molecule type" value="Genomic_DNA"/>
</dbReference>
<organism evidence="1 2">
    <name type="scientific">Lentzea sokolovensis</name>
    <dbReference type="NCBI Taxonomy" id="3095429"/>
    <lineage>
        <taxon>Bacteria</taxon>
        <taxon>Bacillati</taxon>
        <taxon>Actinomycetota</taxon>
        <taxon>Actinomycetes</taxon>
        <taxon>Pseudonocardiales</taxon>
        <taxon>Pseudonocardiaceae</taxon>
        <taxon>Lentzea</taxon>
    </lineage>
</organism>
<accession>A0ABU4V472</accession>